<organism evidence="2 3">
    <name type="scientific">Ancylostoma ceylanicum</name>
    <dbReference type="NCBI Taxonomy" id="53326"/>
    <lineage>
        <taxon>Eukaryota</taxon>
        <taxon>Metazoa</taxon>
        <taxon>Ecdysozoa</taxon>
        <taxon>Nematoda</taxon>
        <taxon>Chromadorea</taxon>
        <taxon>Rhabditida</taxon>
        <taxon>Rhabditina</taxon>
        <taxon>Rhabditomorpha</taxon>
        <taxon>Strongyloidea</taxon>
        <taxon>Ancylostomatidae</taxon>
        <taxon>Ancylostomatinae</taxon>
        <taxon>Ancylostoma</taxon>
    </lineage>
</organism>
<sequence length="77" mass="8498">MRPFHIQGASITIALHSVLAAPHHSLTHVDSRFRYKISVCVTTYQRGLTSDVAWATQRKAILNDASCKSSSKFGVIN</sequence>
<evidence type="ECO:0008006" key="4">
    <source>
        <dbReference type="Google" id="ProtNLM"/>
    </source>
</evidence>
<comment type="caution">
    <text evidence="2">The sequence shown here is derived from an EMBL/GenBank/DDBJ whole genome shotgun (WGS) entry which is preliminary data.</text>
</comment>
<dbReference type="AlphaFoldDB" id="A0A016ULY1"/>
<evidence type="ECO:0000313" key="3">
    <source>
        <dbReference type="Proteomes" id="UP000024635"/>
    </source>
</evidence>
<proteinExistence type="predicted"/>
<dbReference type="Proteomes" id="UP000024635">
    <property type="component" value="Unassembled WGS sequence"/>
</dbReference>
<keyword evidence="3" id="KW-1185">Reference proteome</keyword>
<name>A0A016ULY1_9BILA</name>
<dbReference type="EMBL" id="JARK01001371">
    <property type="protein sequence ID" value="EYC15916.1"/>
    <property type="molecule type" value="Genomic_DNA"/>
</dbReference>
<feature type="signal peptide" evidence="1">
    <location>
        <begin position="1"/>
        <end position="20"/>
    </location>
</feature>
<gene>
    <name evidence="2" type="primary">Acey_s0035.g3043</name>
    <name evidence="2" type="ORF">Y032_0035g3043</name>
</gene>
<evidence type="ECO:0000313" key="2">
    <source>
        <dbReference type="EMBL" id="EYC15916.1"/>
    </source>
</evidence>
<accession>A0A016ULY1</accession>
<feature type="chain" id="PRO_5001488901" description="Secreted protein" evidence="1">
    <location>
        <begin position="21"/>
        <end position="77"/>
    </location>
</feature>
<reference evidence="3" key="1">
    <citation type="journal article" date="2015" name="Nat. Genet.">
        <title>The genome and transcriptome of the zoonotic hookworm Ancylostoma ceylanicum identify infection-specific gene families.</title>
        <authorList>
            <person name="Schwarz E.M."/>
            <person name="Hu Y."/>
            <person name="Antoshechkin I."/>
            <person name="Miller M.M."/>
            <person name="Sternberg P.W."/>
            <person name="Aroian R.V."/>
        </authorList>
    </citation>
    <scope>NUCLEOTIDE SEQUENCE</scope>
    <source>
        <strain evidence="3">HY135</strain>
    </source>
</reference>
<evidence type="ECO:0000256" key="1">
    <source>
        <dbReference type="SAM" id="SignalP"/>
    </source>
</evidence>
<keyword evidence="1" id="KW-0732">Signal</keyword>
<protein>
    <recommendedName>
        <fullName evidence="4">Secreted protein</fullName>
    </recommendedName>
</protein>